<gene>
    <name evidence="1" type="ORF">IV63_GL001882</name>
</gene>
<sequence length="57" mass="6459">MRSKVSTRPSLEIHNYARSGGLLALSRVHHVPVAHRFFADDGILQSHQLVYSPYNQT</sequence>
<reference evidence="1 2" key="1">
    <citation type="journal article" date="2015" name="Genome Announc.">
        <title>Expanding the biotechnology potential of lactobacilli through comparative genomics of 213 strains and associated genera.</title>
        <authorList>
            <person name="Sun Z."/>
            <person name="Harris H.M."/>
            <person name="McCann A."/>
            <person name="Guo C."/>
            <person name="Argimon S."/>
            <person name="Zhang W."/>
            <person name="Yang X."/>
            <person name="Jeffery I.B."/>
            <person name="Cooney J.C."/>
            <person name="Kagawa T.F."/>
            <person name="Liu W."/>
            <person name="Song Y."/>
            <person name="Salvetti E."/>
            <person name="Wrobel A."/>
            <person name="Rasinkangas P."/>
            <person name="Parkhill J."/>
            <person name="Rea M.C."/>
            <person name="O'Sullivan O."/>
            <person name="Ritari J."/>
            <person name="Douillard F.P."/>
            <person name="Paul Ross R."/>
            <person name="Yang R."/>
            <person name="Briner A.E."/>
            <person name="Felis G.E."/>
            <person name="de Vos W.M."/>
            <person name="Barrangou R."/>
            <person name="Klaenhammer T.R."/>
            <person name="Caufield P.W."/>
            <person name="Cui Y."/>
            <person name="Zhang H."/>
            <person name="O'Toole P.W."/>
        </authorList>
    </citation>
    <scope>NUCLEOTIDE SEQUENCE [LARGE SCALE GENOMIC DNA]</scope>
    <source>
        <strain evidence="1 2">LMG 23699</strain>
    </source>
</reference>
<accession>A0ABR5QH42</accession>
<comment type="caution">
    <text evidence="1">The sequence shown here is derived from an EMBL/GenBank/DDBJ whole genome shotgun (WGS) entry which is preliminary data.</text>
</comment>
<keyword evidence="2" id="KW-1185">Reference proteome</keyword>
<dbReference type="Proteomes" id="UP000051511">
    <property type="component" value="Unassembled WGS sequence"/>
</dbReference>
<proteinExistence type="predicted"/>
<protein>
    <submittedName>
        <fullName evidence="1">Uncharacterized protein</fullName>
    </submittedName>
</protein>
<evidence type="ECO:0000313" key="1">
    <source>
        <dbReference type="EMBL" id="KRO21156.1"/>
    </source>
</evidence>
<name>A0ABR5QH42_9LACO</name>
<organism evidence="1 2">
    <name type="scientific">Companilactobacillus crustorum</name>
    <dbReference type="NCBI Taxonomy" id="392416"/>
    <lineage>
        <taxon>Bacteria</taxon>
        <taxon>Bacillati</taxon>
        <taxon>Bacillota</taxon>
        <taxon>Bacilli</taxon>
        <taxon>Lactobacillales</taxon>
        <taxon>Lactobacillaceae</taxon>
        <taxon>Companilactobacillus</taxon>
    </lineage>
</organism>
<evidence type="ECO:0000313" key="2">
    <source>
        <dbReference type="Proteomes" id="UP000051511"/>
    </source>
</evidence>
<dbReference type="EMBL" id="JQCK01000006">
    <property type="protein sequence ID" value="KRO21156.1"/>
    <property type="molecule type" value="Genomic_DNA"/>
</dbReference>